<proteinExistence type="predicted"/>
<accession>A6H996</accession>
<organism evidence="1 2">
    <name type="scientific">Rattus norvegicus</name>
    <name type="common">Rat</name>
    <dbReference type="NCBI Taxonomy" id="10116"/>
    <lineage>
        <taxon>Eukaryota</taxon>
        <taxon>Metazoa</taxon>
        <taxon>Chordata</taxon>
        <taxon>Craniata</taxon>
        <taxon>Vertebrata</taxon>
        <taxon>Euteleostomi</taxon>
        <taxon>Mammalia</taxon>
        <taxon>Eutheria</taxon>
        <taxon>Euarchontoglires</taxon>
        <taxon>Glires</taxon>
        <taxon>Rodentia</taxon>
        <taxon>Myomorpha</taxon>
        <taxon>Muroidea</taxon>
        <taxon>Muridae</taxon>
        <taxon>Murinae</taxon>
        <taxon>Rattus</taxon>
    </lineage>
</organism>
<gene>
    <name evidence="1" type="ORF">rCG_62127</name>
</gene>
<protein>
    <submittedName>
        <fullName evidence="1">RCG62127</fullName>
    </submittedName>
</protein>
<dbReference type="EMBL" id="CH473947">
    <property type="protein sequence ID" value="EDM02601.1"/>
    <property type="molecule type" value="Genomic_DNA"/>
</dbReference>
<evidence type="ECO:0000313" key="2">
    <source>
        <dbReference type="Proteomes" id="UP000234681"/>
    </source>
</evidence>
<name>A6H996_RAT</name>
<reference evidence="2" key="1">
    <citation type="submission" date="2005-09" db="EMBL/GenBank/DDBJ databases">
        <authorList>
            <person name="Mural R.J."/>
            <person name="Li P.W."/>
            <person name="Adams M.D."/>
            <person name="Amanatides P.G."/>
            <person name="Baden-Tillson H."/>
            <person name="Barnstead M."/>
            <person name="Chin S.H."/>
            <person name="Dew I."/>
            <person name="Evans C.A."/>
            <person name="Ferriera S."/>
            <person name="Flanigan M."/>
            <person name="Fosler C."/>
            <person name="Glodek A."/>
            <person name="Gu Z."/>
            <person name="Holt R.A."/>
            <person name="Jennings D."/>
            <person name="Kraft C.L."/>
            <person name="Lu F."/>
            <person name="Nguyen T."/>
            <person name="Nusskern D.R."/>
            <person name="Pfannkoch C.M."/>
            <person name="Sitter C."/>
            <person name="Sutton G.G."/>
            <person name="Venter J.C."/>
            <person name="Wang Z."/>
            <person name="Woodage T."/>
            <person name="Zheng X.H."/>
            <person name="Zhong F."/>
        </authorList>
    </citation>
    <scope>NUCLEOTIDE SEQUENCE [LARGE SCALE GENOMIC DNA]</scope>
    <source>
        <strain>BN</strain>
        <strain evidence="2">Sprague-Dawley</strain>
    </source>
</reference>
<dbReference type="AlphaFoldDB" id="A6H996"/>
<evidence type="ECO:0000313" key="1">
    <source>
        <dbReference type="EMBL" id="EDM02601.1"/>
    </source>
</evidence>
<feature type="non-terminal residue" evidence="1">
    <location>
        <position position="31"/>
    </location>
</feature>
<sequence>MHLLLYACFCSPKSYKSPSLVPWGAPVPRVT</sequence>
<dbReference type="Proteomes" id="UP000234681">
    <property type="component" value="Chromosome 6"/>
</dbReference>